<reference evidence="2 3" key="1">
    <citation type="submission" date="2020-03" db="EMBL/GenBank/DDBJ databases">
        <title>Leucobacter sp. nov., isolated from beetles.</title>
        <authorList>
            <person name="Hyun D.-W."/>
            <person name="Bae J.-W."/>
        </authorList>
    </citation>
    <scope>NUCLEOTIDE SEQUENCE [LARGE SCALE GENOMIC DNA]</scope>
    <source>
        <strain evidence="2 3">HDW9B</strain>
    </source>
</reference>
<dbReference type="AlphaFoldDB" id="A0A6G8FH19"/>
<dbReference type="RefSeq" id="WP_166322153.1">
    <property type="nucleotide sequence ID" value="NZ_CP049934.1"/>
</dbReference>
<sequence length="46" mass="4862">MIPAESGATDPTIRVTWLALPLQFFLGGAVLGIVTSVTFFSGNFFA</sequence>
<keyword evidence="1" id="KW-0812">Transmembrane</keyword>
<dbReference type="EMBL" id="CP049934">
    <property type="protein sequence ID" value="QIM15760.1"/>
    <property type="molecule type" value="Genomic_DNA"/>
</dbReference>
<dbReference type="Proteomes" id="UP000501387">
    <property type="component" value="Chromosome"/>
</dbReference>
<feature type="transmembrane region" description="Helical" evidence="1">
    <location>
        <begin position="24"/>
        <end position="45"/>
    </location>
</feature>
<evidence type="ECO:0000256" key="1">
    <source>
        <dbReference type="SAM" id="Phobius"/>
    </source>
</evidence>
<evidence type="ECO:0000313" key="2">
    <source>
        <dbReference type="EMBL" id="QIM15760.1"/>
    </source>
</evidence>
<gene>
    <name evidence="2" type="ORF">G7067_03960</name>
</gene>
<protein>
    <submittedName>
        <fullName evidence="2">Uncharacterized protein</fullName>
    </submittedName>
</protein>
<accession>A0A6G8FH19</accession>
<keyword evidence="1" id="KW-1133">Transmembrane helix</keyword>
<keyword evidence="1" id="KW-0472">Membrane</keyword>
<evidence type="ECO:0000313" key="3">
    <source>
        <dbReference type="Proteomes" id="UP000501387"/>
    </source>
</evidence>
<keyword evidence="3" id="KW-1185">Reference proteome</keyword>
<proteinExistence type="predicted"/>
<organism evidence="2 3">
    <name type="scientific">Leucobacter insecticola</name>
    <dbReference type="NCBI Taxonomy" id="2714934"/>
    <lineage>
        <taxon>Bacteria</taxon>
        <taxon>Bacillati</taxon>
        <taxon>Actinomycetota</taxon>
        <taxon>Actinomycetes</taxon>
        <taxon>Micrococcales</taxon>
        <taxon>Microbacteriaceae</taxon>
        <taxon>Leucobacter</taxon>
    </lineage>
</organism>
<name>A0A6G8FH19_9MICO</name>
<dbReference type="KEGG" id="lins:G7067_03960"/>